<reference evidence="2" key="1">
    <citation type="submission" date="2016-11" db="UniProtKB">
        <authorList>
            <consortium name="WormBaseParasite"/>
        </authorList>
    </citation>
    <scope>IDENTIFICATION</scope>
</reference>
<keyword evidence="1" id="KW-1185">Reference proteome</keyword>
<name>A0A1I7WYI7_HETBA</name>
<proteinExistence type="predicted"/>
<dbReference type="AlphaFoldDB" id="A0A1I7WYI7"/>
<protein>
    <submittedName>
        <fullName evidence="2">Uncharacterized protein</fullName>
    </submittedName>
</protein>
<dbReference type="WBParaSite" id="Hba_10327">
    <property type="protein sequence ID" value="Hba_10327"/>
    <property type="gene ID" value="Hba_10327"/>
</dbReference>
<evidence type="ECO:0000313" key="1">
    <source>
        <dbReference type="Proteomes" id="UP000095283"/>
    </source>
</evidence>
<dbReference type="Proteomes" id="UP000095283">
    <property type="component" value="Unplaced"/>
</dbReference>
<evidence type="ECO:0000313" key="2">
    <source>
        <dbReference type="WBParaSite" id="Hba_10327"/>
    </source>
</evidence>
<sequence>MLQKVKSRRTNKRSCIISKEALHSQKEEQSHLRGIFGKAKSIVLVCCANCAHFFIRDRTILRYLSRILYTVDSESSMTQVLRISLVLIVLFDAICKNVLLHGHEICQGLHYSSLCHVLPEDHCRQAPFDDEPMLQYKNPEAWYGDGWL</sequence>
<accession>A0A1I7WYI7</accession>
<organism evidence="1 2">
    <name type="scientific">Heterorhabditis bacteriophora</name>
    <name type="common">Entomopathogenic nematode worm</name>
    <dbReference type="NCBI Taxonomy" id="37862"/>
    <lineage>
        <taxon>Eukaryota</taxon>
        <taxon>Metazoa</taxon>
        <taxon>Ecdysozoa</taxon>
        <taxon>Nematoda</taxon>
        <taxon>Chromadorea</taxon>
        <taxon>Rhabditida</taxon>
        <taxon>Rhabditina</taxon>
        <taxon>Rhabditomorpha</taxon>
        <taxon>Strongyloidea</taxon>
        <taxon>Heterorhabditidae</taxon>
        <taxon>Heterorhabditis</taxon>
    </lineage>
</organism>